<organism evidence="1">
    <name type="scientific">viral metagenome</name>
    <dbReference type="NCBI Taxonomy" id="1070528"/>
    <lineage>
        <taxon>unclassified sequences</taxon>
        <taxon>metagenomes</taxon>
        <taxon>organismal metagenomes</taxon>
    </lineage>
</organism>
<evidence type="ECO:0000313" key="2">
    <source>
        <dbReference type="EMBL" id="QJB04897.1"/>
    </source>
</evidence>
<evidence type="ECO:0000313" key="1">
    <source>
        <dbReference type="EMBL" id="QJB00924.1"/>
    </source>
</evidence>
<reference evidence="1" key="1">
    <citation type="submission" date="2020-03" db="EMBL/GenBank/DDBJ databases">
        <title>The deep terrestrial virosphere.</title>
        <authorList>
            <person name="Holmfeldt K."/>
            <person name="Nilsson E."/>
            <person name="Simone D."/>
            <person name="Lopez-Fernandez M."/>
            <person name="Wu X."/>
            <person name="de Brujin I."/>
            <person name="Lundin D."/>
            <person name="Andersson A."/>
            <person name="Bertilsson S."/>
            <person name="Dopson M."/>
        </authorList>
    </citation>
    <scope>NUCLEOTIDE SEQUENCE</scope>
    <source>
        <strain evidence="1">MM171A00156</strain>
        <strain evidence="2">MM171B00154</strain>
    </source>
</reference>
<dbReference type="EMBL" id="MT143892">
    <property type="protein sequence ID" value="QJB04897.1"/>
    <property type="molecule type" value="Genomic_DNA"/>
</dbReference>
<dbReference type="GO" id="GO:0009007">
    <property type="term" value="F:site-specific DNA-methyltransferase (adenine-specific) activity"/>
    <property type="evidence" value="ECO:0007669"/>
    <property type="project" value="InterPro"/>
</dbReference>
<sequence length="153" mass="17231">MEVHFSSATDDWATPDDFFQKLHREFRFQTDVCASEANAKCAKFYTKESDGLSQEWNGACWMNPPYGREIGRWMEKAYQSARQNGATVVALVPARTDTRWWHSFATKGEVFFVPGRLKFGNAKANAPFPCAVVVFRPSVAMALAAPSRNEVLV</sequence>
<dbReference type="Pfam" id="PF05869">
    <property type="entry name" value="Dam"/>
    <property type="match status" value="1"/>
</dbReference>
<proteinExistence type="predicted"/>
<keyword evidence="1" id="KW-0808">Transferase</keyword>
<name>A0A6M3M1F3_9ZZZZ</name>
<protein>
    <submittedName>
        <fullName evidence="1">Putative methyltransferase</fullName>
    </submittedName>
</protein>
<dbReference type="GO" id="GO:0009307">
    <property type="term" value="P:DNA restriction-modification system"/>
    <property type="evidence" value="ECO:0007669"/>
    <property type="project" value="InterPro"/>
</dbReference>
<keyword evidence="1" id="KW-0489">Methyltransferase</keyword>
<dbReference type="AlphaFoldDB" id="A0A6M3M1F3"/>
<gene>
    <name evidence="1" type="ORF">MM171A00156_0018</name>
    <name evidence="2" type="ORF">MM171B00154_0008</name>
</gene>
<dbReference type="GO" id="GO:0032259">
    <property type="term" value="P:methylation"/>
    <property type="evidence" value="ECO:0007669"/>
    <property type="project" value="UniProtKB-KW"/>
</dbReference>
<dbReference type="GO" id="GO:0003677">
    <property type="term" value="F:DNA binding"/>
    <property type="evidence" value="ECO:0007669"/>
    <property type="project" value="InterPro"/>
</dbReference>
<dbReference type="EMBL" id="MT143703">
    <property type="protein sequence ID" value="QJB00924.1"/>
    <property type="molecule type" value="Genomic_DNA"/>
</dbReference>
<dbReference type="InterPro" id="IPR008593">
    <property type="entry name" value="Dam_MeTrfase"/>
</dbReference>
<accession>A0A6M3M1F3</accession>